<evidence type="ECO:0000256" key="2">
    <source>
        <dbReference type="ARBA" id="ARBA00035112"/>
    </source>
</evidence>
<dbReference type="HOGENOM" id="CLU_042941_2_0_1"/>
<accession>A0A0A1ST79</accession>
<dbReference type="InterPro" id="IPR021765">
    <property type="entry name" value="UstYa-like"/>
</dbReference>
<feature type="transmembrane region" description="Helical" evidence="3">
    <location>
        <begin position="31"/>
        <end position="53"/>
    </location>
</feature>
<dbReference type="Proteomes" id="UP000039046">
    <property type="component" value="Unassembled WGS sequence"/>
</dbReference>
<dbReference type="AlphaFoldDB" id="A0A0A1ST79"/>
<evidence type="ECO:0008006" key="6">
    <source>
        <dbReference type="Google" id="ProtNLM"/>
    </source>
</evidence>
<evidence type="ECO:0000313" key="4">
    <source>
        <dbReference type="EMBL" id="CEJ81371.1"/>
    </source>
</evidence>
<protein>
    <recommendedName>
        <fullName evidence="6">Tat pathway signal sequence</fullName>
    </recommendedName>
</protein>
<keyword evidence="3" id="KW-0812">Transmembrane</keyword>
<evidence type="ECO:0000256" key="3">
    <source>
        <dbReference type="SAM" id="Phobius"/>
    </source>
</evidence>
<dbReference type="EMBL" id="CDHN01000001">
    <property type="protein sequence ID" value="CEJ81371.1"/>
    <property type="molecule type" value="Genomic_DNA"/>
</dbReference>
<evidence type="ECO:0000313" key="5">
    <source>
        <dbReference type="Proteomes" id="UP000039046"/>
    </source>
</evidence>
<dbReference type="PANTHER" id="PTHR33365">
    <property type="entry name" value="YALI0B05434P"/>
    <property type="match status" value="1"/>
</dbReference>
<dbReference type="Pfam" id="PF11807">
    <property type="entry name" value="UstYa"/>
    <property type="match status" value="1"/>
</dbReference>
<reference evidence="4 5" key="1">
    <citation type="journal article" date="2015" name="Genome Announc.">
        <title>Draft Genome Sequence and Gene Annotation of the Entomopathogenic Fungus Verticillium hemipterigenum.</title>
        <authorList>
            <person name="Horn F."/>
            <person name="Habel A."/>
            <person name="Scharf D.H."/>
            <person name="Dworschak J."/>
            <person name="Brakhage A.A."/>
            <person name="Guthke R."/>
            <person name="Hertweck C."/>
            <person name="Linde J."/>
        </authorList>
    </citation>
    <scope>NUCLEOTIDE SEQUENCE [LARGE SCALE GENOMIC DNA]</scope>
</reference>
<keyword evidence="3" id="KW-0472">Membrane</keyword>
<dbReference type="OrthoDB" id="3687641at2759"/>
<keyword evidence="5" id="KW-1185">Reference proteome</keyword>
<sequence>MGYSRVPTQPACDCERCLSQHDQLKNIDRRISILASLIASFVLNAVLVAYFWFAPTRHAPVTAEAAQFLYSPAQTALKYTTRVFDSAFGIQTTAYQGRPNEANDQLWTELYNFGITRISADEARPMVNKTLPIPGQSDHYLISLSVFHQLHCLNRVRKGLYGEVDWSDVSEHSGITHLDHCIDVIRQSLMCNADVTPLTFTRDSRDGVAREVAEVIHQCRDFDAIRDWAATRAMPGMWDTTKVVTDDPLGWGDYHVDY</sequence>
<organism evidence="4 5">
    <name type="scientific">[Torrubiella] hemipterigena</name>
    <dbReference type="NCBI Taxonomy" id="1531966"/>
    <lineage>
        <taxon>Eukaryota</taxon>
        <taxon>Fungi</taxon>
        <taxon>Dikarya</taxon>
        <taxon>Ascomycota</taxon>
        <taxon>Pezizomycotina</taxon>
        <taxon>Sordariomycetes</taxon>
        <taxon>Hypocreomycetidae</taxon>
        <taxon>Hypocreales</taxon>
        <taxon>Clavicipitaceae</taxon>
        <taxon>Clavicipitaceae incertae sedis</taxon>
        <taxon>'Torrubiella' clade</taxon>
    </lineage>
</organism>
<proteinExistence type="inferred from homology"/>
<keyword evidence="3" id="KW-1133">Transmembrane helix</keyword>
<comment type="similarity">
    <text evidence="2">Belongs to the ustYa family.</text>
</comment>
<evidence type="ECO:0000256" key="1">
    <source>
        <dbReference type="ARBA" id="ARBA00004685"/>
    </source>
</evidence>
<comment type="pathway">
    <text evidence="1">Mycotoxin biosynthesis.</text>
</comment>
<name>A0A0A1ST79_9HYPO</name>
<dbReference type="GO" id="GO:0043386">
    <property type="term" value="P:mycotoxin biosynthetic process"/>
    <property type="evidence" value="ECO:0007669"/>
    <property type="project" value="InterPro"/>
</dbReference>
<dbReference type="STRING" id="1531966.A0A0A1ST79"/>
<dbReference type="PANTHER" id="PTHR33365:SF4">
    <property type="entry name" value="CYCLOCHLOROTINE BIOSYNTHESIS PROTEIN O"/>
    <property type="match status" value="1"/>
</dbReference>
<gene>
    <name evidence="4" type="ORF">VHEMI01501</name>
</gene>